<dbReference type="RefSeq" id="WP_253672028.1">
    <property type="nucleotide sequence ID" value="NZ_JAMTCP010000037.1"/>
</dbReference>
<gene>
    <name evidence="1" type="ORF">LX15_004915</name>
</gene>
<sequence length="205" mass="20226">MGGRRTRGPVALLVAGLATVSGVPVLGTAAVGAAAGDTVVAGAVVSDAAVVRAAGRSAADALPADAAELGCLMRGNVAFSPGVTGDPQYLEMRISGSLYECQGTTPHAGGEFRGATSGTMSCSGGDAKGSIEITWDGRNSSVVDLAAGDVGELPPTFQGRVSRGALAGRAVTLRVEAVDGVDPEDCAKPRGVTAMAVYGSAEFTT</sequence>
<evidence type="ECO:0000313" key="1">
    <source>
        <dbReference type="EMBL" id="MCP2261194.1"/>
    </source>
</evidence>
<protein>
    <submittedName>
        <fullName evidence="1">Uncharacterized protein</fullName>
    </submittedName>
</protein>
<dbReference type="Proteomes" id="UP001205311">
    <property type="component" value="Unassembled WGS sequence"/>
</dbReference>
<proteinExistence type="predicted"/>
<reference evidence="1 2" key="1">
    <citation type="submission" date="2022-06" db="EMBL/GenBank/DDBJ databases">
        <title>Genomic Encyclopedia of Archaeal and Bacterial Type Strains, Phase II (KMG-II): from individual species to whole genera.</title>
        <authorList>
            <person name="Goeker M."/>
        </authorList>
    </citation>
    <scope>NUCLEOTIDE SEQUENCE [LARGE SCALE GENOMIC DNA]</scope>
    <source>
        <strain evidence="1 2">DSM 40477</strain>
    </source>
</reference>
<dbReference type="EMBL" id="JAMTCP010000037">
    <property type="protein sequence ID" value="MCP2261194.1"/>
    <property type="molecule type" value="Genomic_DNA"/>
</dbReference>
<name>A0ABT1I080_STRSD</name>
<keyword evidence="2" id="KW-1185">Reference proteome</keyword>
<accession>A0ABT1I080</accession>
<comment type="caution">
    <text evidence="1">The sequence shown here is derived from an EMBL/GenBank/DDBJ whole genome shotgun (WGS) entry which is preliminary data.</text>
</comment>
<organism evidence="1 2">
    <name type="scientific">Streptoalloteichus tenebrarius (strain ATCC 17920 / DSM 40477 / JCM 4838 / CBS 697.72 / NBRC 16177 / NCIMB 11028 / NRRL B-12390 / A12253. 1 / ISP 5477)</name>
    <name type="common">Streptomyces tenebrarius</name>
    <dbReference type="NCBI Taxonomy" id="1933"/>
    <lineage>
        <taxon>Bacteria</taxon>
        <taxon>Bacillati</taxon>
        <taxon>Actinomycetota</taxon>
        <taxon>Actinomycetes</taxon>
        <taxon>Pseudonocardiales</taxon>
        <taxon>Pseudonocardiaceae</taxon>
        <taxon>Streptoalloteichus</taxon>
    </lineage>
</organism>
<evidence type="ECO:0000313" key="2">
    <source>
        <dbReference type="Proteomes" id="UP001205311"/>
    </source>
</evidence>